<keyword evidence="1" id="KW-0805">Transcription regulation</keyword>
<feature type="domain" description="Transcriptional regulator LacI/GalR-like sensor" evidence="5">
    <location>
        <begin position="35"/>
        <end position="136"/>
    </location>
</feature>
<keyword evidence="2" id="KW-0238">DNA-binding</keyword>
<sequence>MAAVLAPGGSGLPASGRRGRRAGPNGARRLPRPRRCGGRHGDHGSLPDTDATFALGDLPALGALDALRRAGIDVPGDVAVAGFDDLAFASLTEPALTTTSHPVEQIAGNAAVAVLERRAPSPSTPFPSILIHRDST</sequence>
<dbReference type="PANTHER" id="PTHR30146">
    <property type="entry name" value="LACI-RELATED TRANSCRIPTIONAL REPRESSOR"/>
    <property type="match status" value="1"/>
</dbReference>
<evidence type="ECO:0000313" key="6">
    <source>
        <dbReference type="EMBL" id="MFD1147703.1"/>
    </source>
</evidence>
<protein>
    <submittedName>
        <fullName evidence="6">Substrate-binding domain-containing protein</fullName>
    </submittedName>
</protein>
<feature type="compositionally biased region" description="Low complexity" evidence="4">
    <location>
        <begin position="12"/>
        <end position="28"/>
    </location>
</feature>
<evidence type="ECO:0000256" key="2">
    <source>
        <dbReference type="ARBA" id="ARBA00023125"/>
    </source>
</evidence>
<dbReference type="SUPFAM" id="SSF53822">
    <property type="entry name" value="Periplasmic binding protein-like I"/>
    <property type="match status" value="1"/>
</dbReference>
<dbReference type="PANTHER" id="PTHR30146:SF109">
    <property type="entry name" value="HTH-TYPE TRANSCRIPTIONAL REGULATOR GALS"/>
    <property type="match status" value="1"/>
</dbReference>
<dbReference type="EMBL" id="JBHTLK010000043">
    <property type="protein sequence ID" value="MFD1147703.1"/>
    <property type="molecule type" value="Genomic_DNA"/>
</dbReference>
<gene>
    <name evidence="6" type="ORF">ACFQ3T_11245</name>
</gene>
<keyword evidence="7" id="KW-1185">Reference proteome</keyword>
<organism evidence="6 7">
    <name type="scientific">Saccharothrix hoggarensis</name>
    <dbReference type="NCBI Taxonomy" id="913853"/>
    <lineage>
        <taxon>Bacteria</taxon>
        <taxon>Bacillati</taxon>
        <taxon>Actinomycetota</taxon>
        <taxon>Actinomycetes</taxon>
        <taxon>Pseudonocardiales</taxon>
        <taxon>Pseudonocardiaceae</taxon>
        <taxon>Saccharothrix</taxon>
    </lineage>
</organism>
<proteinExistence type="predicted"/>
<dbReference type="Pfam" id="PF13377">
    <property type="entry name" value="Peripla_BP_3"/>
    <property type="match status" value="1"/>
</dbReference>
<feature type="region of interest" description="Disordered" evidence="4">
    <location>
        <begin position="1"/>
        <end position="48"/>
    </location>
</feature>
<dbReference type="Proteomes" id="UP001597168">
    <property type="component" value="Unassembled WGS sequence"/>
</dbReference>
<reference evidence="7" key="1">
    <citation type="journal article" date="2019" name="Int. J. Syst. Evol. Microbiol.">
        <title>The Global Catalogue of Microorganisms (GCM) 10K type strain sequencing project: providing services to taxonomists for standard genome sequencing and annotation.</title>
        <authorList>
            <consortium name="The Broad Institute Genomics Platform"/>
            <consortium name="The Broad Institute Genome Sequencing Center for Infectious Disease"/>
            <person name="Wu L."/>
            <person name="Ma J."/>
        </authorList>
    </citation>
    <scope>NUCLEOTIDE SEQUENCE [LARGE SCALE GENOMIC DNA]</scope>
    <source>
        <strain evidence="7">CCUG 60214</strain>
    </source>
</reference>
<name>A0ABW3QS97_9PSEU</name>
<dbReference type="RefSeq" id="WP_380723065.1">
    <property type="nucleotide sequence ID" value="NZ_JBHTLK010000043.1"/>
</dbReference>
<comment type="caution">
    <text evidence="6">The sequence shown here is derived from an EMBL/GenBank/DDBJ whole genome shotgun (WGS) entry which is preliminary data.</text>
</comment>
<evidence type="ECO:0000259" key="5">
    <source>
        <dbReference type="Pfam" id="PF13377"/>
    </source>
</evidence>
<dbReference type="Gene3D" id="3.40.50.2300">
    <property type="match status" value="2"/>
</dbReference>
<evidence type="ECO:0000256" key="1">
    <source>
        <dbReference type="ARBA" id="ARBA00023015"/>
    </source>
</evidence>
<evidence type="ECO:0000256" key="4">
    <source>
        <dbReference type="SAM" id="MobiDB-lite"/>
    </source>
</evidence>
<evidence type="ECO:0000313" key="7">
    <source>
        <dbReference type="Proteomes" id="UP001597168"/>
    </source>
</evidence>
<evidence type="ECO:0000256" key="3">
    <source>
        <dbReference type="ARBA" id="ARBA00023163"/>
    </source>
</evidence>
<keyword evidence="3" id="KW-0804">Transcription</keyword>
<dbReference type="InterPro" id="IPR028082">
    <property type="entry name" value="Peripla_BP_I"/>
</dbReference>
<feature type="compositionally biased region" description="Basic residues" evidence="4">
    <location>
        <begin position="29"/>
        <end position="38"/>
    </location>
</feature>
<dbReference type="InterPro" id="IPR046335">
    <property type="entry name" value="LacI/GalR-like_sensor"/>
</dbReference>
<accession>A0ABW3QS97</accession>